<name>A0ABS8FZB8_9FIRM</name>
<protein>
    <submittedName>
        <fullName evidence="1">PqqD family protein</fullName>
    </submittedName>
</protein>
<dbReference type="Proteomes" id="UP001198151">
    <property type="component" value="Unassembled WGS sequence"/>
</dbReference>
<dbReference type="Pfam" id="PF05402">
    <property type="entry name" value="PqqD"/>
    <property type="match status" value="1"/>
</dbReference>
<gene>
    <name evidence="1" type="ORF">LKD70_12970</name>
</gene>
<dbReference type="Gene3D" id="1.10.10.1150">
    <property type="entry name" value="Coenzyme PQQ synthesis protein D (PqqD)"/>
    <property type="match status" value="1"/>
</dbReference>
<dbReference type="InterPro" id="IPR041881">
    <property type="entry name" value="PqqD_sf"/>
</dbReference>
<dbReference type="RefSeq" id="WP_227708392.1">
    <property type="nucleotide sequence ID" value="NZ_JAJEQX010000025.1"/>
</dbReference>
<comment type="caution">
    <text evidence="1">The sequence shown here is derived from an EMBL/GenBank/DDBJ whole genome shotgun (WGS) entry which is preliminary data.</text>
</comment>
<evidence type="ECO:0000313" key="1">
    <source>
        <dbReference type="EMBL" id="MCC2255317.1"/>
    </source>
</evidence>
<sequence length="80" mass="9127">MRQIADSWVAVPIGSMAGKVQGLISLNDTAAEIWKILEEDHTEEEVVELLARSYDEKPETLVRSVREFTEELARQDILEK</sequence>
<dbReference type="EMBL" id="JAJEQX010000025">
    <property type="protein sequence ID" value="MCC2255317.1"/>
    <property type="molecule type" value="Genomic_DNA"/>
</dbReference>
<dbReference type="InterPro" id="IPR008792">
    <property type="entry name" value="PQQD"/>
</dbReference>
<organism evidence="1 2">
    <name type="scientific">Ruminococcus turbiniformis</name>
    <dbReference type="NCBI Taxonomy" id="2881258"/>
    <lineage>
        <taxon>Bacteria</taxon>
        <taxon>Bacillati</taxon>
        <taxon>Bacillota</taxon>
        <taxon>Clostridia</taxon>
        <taxon>Eubacteriales</taxon>
        <taxon>Oscillospiraceae</taxon>
        <taxon>Ruminococcus</taxon>
    </lineage>
</organism>
<evidence type="ECO:0000313" key="2">
    <source>
        <dbReference type="Proteomes" id="UP001198151"/>
    </source>
</evidence>
<keyword evidence="2" id="KW-1185">Reference proteome</keyword>
<accession>A0ABS8FZB8</accession>
<reference evidence="1 2" key="1">
    <citation type="submission" date="2021-10" db="EMBL/GenBank/DDBJ databases">
        <title>Anaerobic single-cell dispensing facilitates the cultivation of human gut bacteria.</title>
        <authorList>
            <person name="Afrizal A."/>
        </authorList>
    </citation>
    <scope>NUCLEOTIDE SEQUENCE [LARGE SCALE GENOMIC DNA]</scope>
    <source>
        <strain evidence="1 2">CLA-AA-H200</strain>
    </source>
</reference>
<proteinExistence type="predicted"/>